<dbReference type="PROSITE" id="PS01124">
    <property type="entry name" value="HTH_ARAC_FAMILY_2"/>
    <property type="match status" value="1"/>
</dbReference>
<dbReference type="InterPro" id="IPR020449">
    <property type="entry name" value="Tscrpt_reg_AraC-type_HTH"/>
</dbReference>
<evidence type="ECO:0000256" key="1">
    <source>
        <dbReference type="ARBA" id="ARBA00023015"/>
    </source>
</evidence>
<evidence type="ECO:0000313" key="6">
    <source>
        <dbReference type="Proteomes" id="UP000248148"/>
    </source>
</evidence>
<dbReference type="InterPro" id="IPR050204">
    <property type="entry name" value="AraC_XylS_family_regulators"/>
</dbReference>
<dbReference type="EMBL" id="QJTI01000019">
    <property type="protein sequence ID" value="PYF01659.1"/>
    <property type="molecule type" value="Genomic_DNA"/>
</dbReference>
<protein>
    <submittedName>
        <fullName evidence="5">AraC family transcriptional regulator</fullName>
    </submittedName>
</protein>
<dbReference type="PROSITE" id="PS00041">
    <property type="entry name" value="HTH_ARAC_FAMILY_1"/>
    <property type="match status" value="1"/>
</dbReference>
<reference evidence="5 6" key="1">
    <citation type="submission" date="2018-06" db="EMBL/GenBank/DDBJ databases">
        <title>Genomic Encyclopedia of Archaeal and Bacterial Type Strains, Phase II (KMG-II): from individual species to whole genera.</title>
        <authorList>
            <person name="Goeker M."/>
        </authorList>
    </citation>
    <scope>NUCLEOTIDE SEQUENCE [LARGE SCALE GENOMIC DNA]</scope>
    <source>
        <strain evidence="5 6">JCM 11668</strain>
    </source>
</reference>
<dbReference type="PANTHER" id="PTHR46796:SF6">
    <property type="entry name" value="ARAC SUBFAMILY"/>
    <property type="match status" value="1"/>
</dbReference>
<keyword evidence="3" id="KW-0804">Transcription</keyword>
<dbReference type="SMART" id="SM00342">
    <property type="entry name" value="HTH_ARAC"/>
    <property type="match status" value="1"/>
</dbReference>
<dbReference type="GO" id="GO:0043565">
    <property type="term" value="F:sequence-specific DNA binding"/>
    <property type="evidence" value="ECO:0007669"/>
    <property type="project" value="InterPro"/>
</dbReference>
<evidence type="ECO:0000256" key="2">
    <source>
        <dbReference type="ARBA" id="ARBA00023125"/>
    </source>
</evidence>
<dbReference type="PANTHER" id="PTHR46796">
    <property type="entry name" value="HTH-TYPE TRANSCRIPTIONAL ACTIVATOR RHAS-RELATED"/>
    <property type="match status" value="1"/>
</dbReference>
<keyword evidence="2" id="KW-0238">DNA-binding</keyword>
<keyword evidence="6" id="KW-1185">Reference proteome</keyword>
<dbReference type="InterPro" id="IPR018060">
    <property type="entry name" value="HTH_AraC"/>
</dbReference>
<feature type="domain" description="HTH araC/xylS-type" evidence="4">
    <location>
        <begin position="223"/>
        <end position="322"/>
    </location>
</feature>
<keyword evidence="1" id="KW-0805">Transcription regulation</keyword>
<dbReference type="Gene3D" id="1.10.10.60">
    <property type="entry name" value="Homeodomain-like"/>
    <property type="match status" value="1"/>
</dbReference>
<dbReference type="InterPro" id="IPR018062">
    <property type="entry name" value="HTH_AraC-typ_CS"/>
</dbReference>
<sequence length="350" mass="38345">MDMASPSSLLQPFRFTTADLPPEQRFDSWREHMSPVAELTPSVNQPATGAVDLAIWDLGTLALCQERNPGACFARTPKRVRATLADHWYLFLLKSGNNWTISDCGASERISRGASGQLGFYSLGEACYGEMRDIETLMLFMPRDVFPNIAGQLDRISNSMLDTPCGGLLTDYLLALERRLPSMRHEDLPAVRRATEAMITACLVPTPPNAEQAREGLMISLGERARCAVHARLADPNLTPASLALSIGVSRSVLYRLFEPLGGVACYIRNCRLAAARRAIVNSSDLRRIHQIAEACGFSSSQEFSRAFRHRYGYSPSEARAELGGLITSSSFAPGAECPRTLAEFLLATA</sequence>
<dbReference type="Proteomes" id="UP000248148">
    <property type="component" value="Unassembled WGS sequence"/>
</dbReference>
<proteinExistence type="predicted"/>
<dbReference type="SUPFAM" id="SSF46689">
    <property type="entry name" value="Homeodomain-like"/>
    <property type="match status" value="1"/>
</dbReference>
<dbReference type="PRINTS" id="PR00032">
    <property type="entry name" value="HTHARAC"/>
</dbReference>
<dbReference type="GO" id="GO:0003700">
    <property type="term" value="F:DNA-binding transcription factor activity"/>
    <property type="evidence" value="ECO:0007669"/>
    <property type="project" value="InterPro"/>
</dbReference>
<dbReference type="InterPro" id="IPR009057">
    <property type="entry name" value="Homeodomain-like_sf"/>
</dbReference>
<dbReference type="AlphaFoldDB" id="A0A318TPW1"/>
<accession>A0A318TPW1</accession>
<evidence type="ECO:0000313" key="5">
    <source>
        <dbReference type="EMBL" id="PYF01659.1"/>
    </source>
</evidence>
<gene>
    <name evidence="5" type="ORF">BJ122_11963</name>
</gene>
<evidence type="ECO:0000256" key="3">
    <source>
        <dbReference type="ARBA" id="ARBA00023163"/>
    </source>
</evidence>
<evidence type="ECO:0000259" key="4">
    <source>
        <dbReference type="PROSITE" id="PS01124"/>
    </source>
</evidence>
<name>A0A318TPW1_9BRAD</name>
<comment type="caution">
    <text evidence="5">The sequence shown here is derived from an EMBL/GenBank/DDBJ whole genome shotgun (WGS) entry which is preliminary data.</text>
</comment>
<dbReference type="OrthoDB" id="7904253at2"/>
<dbReference type="Pfam" id="PF12833">
    <property type="entry name" value="HTH_18"/>
    <property type="match status" value="1"/>
</dbReference>
<organism evidence="5 6">
    <name type="scientific">Rhodopseudomonas faecalis</name>
    <dbReference type="NCBI Taxonomy" id="99655"/>
    <lineage>
        <taxon>Bacteria</taxon>
        <taxon>Pseudomonadati</taxon>
        <taxon>Pseudomonadota</taxon>
        <taxon>Alphaproteobacteria</taxon>
        <taxon>Hyphomicrobiales</taxon>
        <taxon>Nitrobacteraceae</taxon>
        <taxon>Rhodopseudomonas</taxon>
    </lineage>
</organism>